<dbReference type="Proteomes" id="UP000529783">
    <property type="component" value="Unassembled WGS sequence"/>
</dbReference>
<keyword evidence="4" id="KW-1185">Reference proteome</keyword>
<dbReference type="AlphaFoldDB" id="A0A7Y9EHS8"/>
<gene>
    <name evidence="3" type="ORF">BJY14_004013</name>
</gene>
<protein>
    <submittedName>
        <fullName evidence="3">Uncharacterized protein</fullName>
    </submittedName>
</protein>
<sequence>MIVKRARKAAVLVLGVGVAAAAVVATTTGAVQAKTKPNKPRVASVTGSGEFRMTFLPKDDKDRRFFTFDVRQAPFTHHRVLPGGATITGSPNDATGTVKIKHYFAPGKRTFYAIGRADSLITSPGYATITAEIVKTWCVEDTPTPEGCEGPPWVGMTKGFSVYDAGRDHGGKPGRSKDRIGMSWEYANMLVNPQGETYEPDQVGTAMAPAPVLPRPVRRVHRRPQRPGGAVESRHAAATPAVTTQG</sequence>
<evidence type="ECO:0000256" key="1">
    <source>
        <dbReference type="SAM" id="MobiDB-lite"/>
    </source>
</evidence>
<evidence type="ECO:0000313" key="4">
    <source>
        <dbReference type="Proteomes" id="UP000529783"/>
    </source>
</evidence>
<comment type="caution">
    <text evidence="3">The sequence shown here is derived from an EMBL/GenBank/DDBJ whole genome shotgun (WGS) entry which is preliminary data.</text>
</comment>
<evidence type="ECO:0000256" key="2">
    <source>
        <dbReference type="SAM" id="SignalP"/>
    </source>
</evidence>
<dbReference type="EMBL" id="JACCBA010000001">
    <property type="protein sequence ID" value="NYD48030.1"/>
    <property type="molecule type" value="Genomic_DNA"/>
</dbReference>
<proteinExistence type="predicted"/>
<reference evidence="3 4" key="1">
    <citation type="submission" date="2020-07" db="EMBL/GenBank/DDBJ databases">
        <title>Sequencing the genomes of 1000 actinobacteria strains.</title>
        <authorList>
            <person name="Klenk H.-P."/>
        </authorList>
    </citation>
    <scope>NUCLEOTIDE SEQUENCE [LARGE SCALE GENOMIC DNA]</scope>
    <source>
        <strain evidence="3 4">DSM 40398</strain>
    </source>
</reference>
<evidence type="ECO:0000313" key="3">
    <source>
        <dbReference type="EMBL" id="NYD48030.1"/>
    </source>
</evidence>
<feature type="compositionally biased region" description="Basic residues" evidence="1">
    <location>
        <begin position="216"/>
        <end position="225"/>
    </location>
</feature>
<feature type="signal peptide" evidence="2">
    <location>
        <begin position="1"/>
        <end position="21"/>
    </location>
</feature>
<organism evidence="3 4">
    <name type="scientific">Actinomadura luteofluorescens</name>
    <dbReference type="NCBI Taxonomy" id="46163"/>
    <lineage>
        <taxon>Bacteria</taxon>
        <taxon>Bacillati</taxon>
        <taxon>Actinomycetota</taxon>
        <taxon>Actinomycetes</taxon>
        <taxon>Streptosporangiales</taxon>
        <taxon>Thermomonosporaceae</taxon>
        <taxon>Actinomadura</taxon>
    </lineage>
</organism>
<feature type="chain" id="PRO_5038820571" evidence="2">
    <location>
        <begin position="22"/>
        <end position="246"/>
    </location>
</feature>
<keyword evidence="2" id="KW-0732">Signal</keyword>
<dbReference type="RefSeq" id="WP_179845008.1">
    <property type="nucleotide sequence ID" value="NZ_JACCBA010000001.1"/>
</dbReference>
<accession>A0A7Y9EHS8</accession>
<name>A0A7Y9EHS8_9ACTN</name>
<feature type="region of interest" description="Disordered" evidence="1">
    <location>
        <begin position="206"/>
        <end position="246"/>
    </location>
</feature>